<protein>
    <submittedName>
        <fullName evidence="2">Uncharacterized protein</fullName>
    </submittedName>
</protein>
<feature type="compositionally biased region" description="Basic and acidic residues" evidence="1">
    <location>
        <begin position="1"/>
        <end position="12"/>
    </location>
</feature>
<dbReference type="Proteomes" id="UP000287033">
    <property type="component" value="Unassembled WGS sequence"/>
</dbReference>
<evidence type="ECO:0000313" key="3">
    <source>
        <dbReference type="Proteomes" id="UP000287033"/>
    </source>
</evidence>
<gene>
    <name evidence="2" type="ORF">chiPu_0032899</name>
</gene>
<evidence type="ECO:0000313" key="2">
    <source>
        <dbReference type="EMBL" id="GCC48616.1"/>
    </source>
</evidence>
<dbReference type="AlphaFoldDB" id="A0A401U177"/>
<comment type="caution">
    <text evidence="2">The sequence shown here is derived from an EMBL/GenBank/DDBJ whole genome shotgun (WGS) entry which is preliminary data.</text>
</comment>
<keyword evidence="3" id="KW-1185">Reference proteome</keyword>
<proteinExistence type="predicted"/>
<reference evidence="2 3" key="1">
    <citation type="journal article" date="2018" name="Nat. Ecol. Evol.">
        <title>Shark genomes provide insights into elasmobranch evolution and the origin of vertebrates.</title>
        <authorList>
            <person name="Hara Y"/>
            <person name="Yamaguchi K"/>
            <person name="Onimaru K"/>
            <person name="Kadota M"/>
            <person name="Koyanagi M"/>
            <person name="Keeley SD"/>
            <person name="Tatsumi K"/>
            <person name="Tanaka K"/>
            <person name="Motone F"/>
            <person name="Kageyama Y"/>
            <person name="Nozu R"/>
            <person name="Adachi N"/>
            <person name="Nishimura O"/>
            <person name="Nakagawa R"/>
            <person name="Tanegashima C"/>
            <person name="Kiyatake I"/>
            <person name="Matsumoto R"/>
            <person name="Murakumo K"/>
            <person name="Nishida K"/>
            <person name="Terakita A"/>
            <person name="Kuratani S"/>
            <person name="Sato K"/>
            <person name="Hyodo S Kuraku.S."/>
        </authorList>
    </citation>
    <scope>NUCLEOTIDE SEQUENCE [LARGE SCALE GENOMIC DNA]</scope>
</reference>
<organism evidence="2 3">
    <name type="scientific">Chiloscyllium punctatum</name>
    <name type="common">Brownbanded bambooshark</name>
    <name type="synonym">Hemiscyllium punctatum</name>
    <dbReference type="NCBI Taxonomy" id="137246"/>
    <lineage>
        <taxon>Eukaryota</taxon>
        <taxon>Metazoa</taxon>
        <taxon>Chordata</taxon>
        <taxon>Craniata</taxon>
        <taxon>Vertebrata</taxon>
        <taxon>Chondrichthyes</taxon>
        <taxon>Elasmobranchii</taxon>
        <taxon>Galeomorphii</taxon>
        <taxon>Galeoidea</taxon>
        <taxon>Orectolobiformes</taxon>
        <taxon>Hemiscylliidae</taxon>
        <taxon>Chiloscyllium</taxon>
    </lineage>
</organism>
<dbReference type="EMBL" id="BEZZ01248501">
    <property type="protein sequence ID" value="GCC48616.1"/>
    <property type="molecule type" value="Genomic_DNA"/>
</dbReference>
<feature type="region of interest" description="Disordered" evidence="1">
    <location>
        <begin position="1"/>
        <end position="75"/>
    </location>
</feature>
<evidence type="ECO:0000256" key="1">
    <source>
        <dbReference type="SAM" id="MobiDB-lite"/>
    </source>
</evidence>
<accession>A0A401U177</accession>
<feature type="non-terminal residue" evidence="2">
    <location>
        <position position="1"/>
    </location>
</feature>
<sequence length="145" mass="15368">VADSIHEPADQRPRHRRLAAPGSLLPMRLGADVGSYESTPAVPLRSRRRQPIPDRERGSVGARKVKSRAGDSTRRCTAPRRIASVTALSSSVSRVKVMICARLLLATGGRGRGCIGEGAGASALMVDYLADHPSGTVCCRRGAAR</sequence>
<name>A0A401U177_CHIPU</name>